<dbReference type="PANTHER" id="PTHR33744:SF17">
    <property type="entry name" value="CONSERVED PROTEIN"/>
    <property type="match status" value="1"/>
</dbReference>
<evidence type="ECO:0000256" key="2">
    <source>
        <dbReference type="SAM" id="MobiDB-lite"/>
    </source>
</evidence>
<feature type="domain" description="PucR C-terminal helix-turn-helix" evidence="3">
    <location>
        <begin position="504"/>
        <end position="557"/>
    </location>
</feature>
<dbReference type="Pfam" id="PF17853">
    <property type="entry name" value="GGDEF_2"/>
    <property type="match status" value="1"/>
</dbReference>
<name>A0ABQ2M8W5_9ACTN</name>
<accession>A0ABQ2M8W5</accession>
<dbReference type="RefSeq" id="WP_189037125.1">
    <property type="nucleotide sequence ID" value="NZ_BMMP01000007.1"/>
</dbReference>
<dbReference type="Gene3D" id="1.10.10.2840">
    <property type="entry name" value="PucR C-terminal helix-turn-helix domain"/>
    <property type="match status" value="1"/>
</dbReference>
<gene>
    <name evidence="5" type="ORF">GCM10012287_24230</name>
</gene>
<feature type="compositionally biased region" description="Basic and acidic residues" evidence="2">
    <location>
        <begin position="577"/>
        <end position="590"/>
    </location>
</feature>
<dbReference type="InterPro" id="IPR041522">
    <property type="entry name" value="CdaR_GGDEF"/>
</dbReference>
<proteinExistence type="inferred from homology"/>
<keyword evidence="6" id="KW-1185">Reference proteome</keyword>
<feature type="domain" description="CdaR GGDEF-like" evidence="4">
    <location>
        <begin position="321"/>
        <end position="447"/>
    </location>
</feature>
<dbReference type="InterPro" id="IPR042070">
    <property type="entry name" value="PucR_C-HTH_sf"/>
</dbReference>
<dbReference type="PANTHER" id="PTHR33744">
    <property type="entry name" value="CARBOHYDRATE DIACID REGULATOR"/>
    <property type="match status" value="1"/>
</dbReference>
<dbReference type="EMBL" id="BMMP01000007">
    <property type="protein sequence ID" value="GGO48680.1"/>
    <property type="molecule type" value="Genomic_DNA"/>
</dbReference>
<comment type="caution">
    <text evidence="5">The sequence shown here is derived from an EMBL/GenBank/DDBJ whole genome shotgun (WGS) entry which is preliminary data.</text>
</comment>
<comment type="similarity">
    <text evidence="1">Belongs to the CdaR family.</text>
</comment>
<evidence type="ECO:0000259" key="3">
    <source>
        <dbReference type="Pfam" id="PF13556"/>
    </source>
</evidence>
<organism evidence="5 6">
    <name type="scientific">Streptomyces daqingensis</name>
    <dbReference type="NCBI Taxonomy" id="1472640"/>
    <lineage>
        <taxon>Bacteria</taxon>
        <taxon>Bacillati</taxon>
        <taxon>Actinomycetota</taxon>
        <taxon>Actinomycetes</taxon>
        <taxon>Kitasatosporales</taxon>
        <taxon>Streptomycetaceae</taxon>
        <taxon>Streptomyces</taxon>
    </lineage>
</organism>
<evidence type="ECO:0000313" key="6">
    <source>
        <dbReference type="Proteomes" id="UP000631535"/>
    </source>
</evidence>
<feature type="region of interest" description="Disordered" evidence="2">
    <location>
        <begin position="559"/>
        <end position="615"/>
    </location>
</feature>
<dbReference type="InterPro" id="IPR025736">
    <property type="entry name" value="PucR_C-HTH_dom"/>
</dbReference>
<dbReference type="InterPro" id="IPR051448">
    <property type="entry name" value="CdaR-like_regulators"/>
</dbReference>
<feature type="compositionally biased region" description="Gly residues" evidence="2">
    <location>
        <begin position="593"/>
        <end position="602"/>
    </location>
</feature>
<evidence type="ECO:0000313" key="5">
    <source>
        <dbReference type="EMBL" id="GGO48680.1"/>
    </source>
</evidence>
<dbReference type="Proteomes" id="UP000631535">
    <property type="component" value="Unassembled WGS sequence"/>
</dbReference>
<reference evidence="6" key="1">
    <citation type="journal article" date="2019" name="Int. J. Syst. Evol. Microbiol.">
        <title>The Global Catalogue of Microorganisms (GCM) 10K type strain sequencing project: providing services to taxonomists for standard genome sequencing and annotation.</title>
        <authorList>
            <consortium name="The Broad Institute Genomics Platform"/>
            <consortium name="The Broad Institute Genome Sequencing Center for Infectious Disease"/>
            <person name="Wu L."/>
            <person name="Ma J."/>
        </authorList>
    </citation>
    <scope>NUCLEOTIDE SEQUENCE [LARGE SCALE GENOMIC DNA]</scope>
    <source>
        <strain evidence="6">CGMCC 4.7178</strain>
    </source>
</reference>
<dbReference type="Pfam" id="PF13556">
    <property type="entry name" value="HTH_30"/>
    <property type="match status" value="1"/>
</dbReference>
<evidence type="ECO:0000259" key="4">
    <source>
        <dbReference type="Pfam" id="PF17853"/>
    </source>
</evidence>
<evidence type="ECO:0000256" key="1">
    <source>
        <dbReference type="ARBA" id="ARBA00006754"/>
    </source>
</evidence>
<sequence length="615" mass="63016">MAEHKAAEAVSGEPVTLAAVVESLGPEGLDVWAAPDGLEVPVSGVGVREADGGPVAQTADLLLAIGSGGAGPDEAAALETLLASAATAGAKAVVVRNRCGAPPSAAALAESYGVALLGLSAELDWAEAVGRLRALLALAAATRHGRAGGGHGRTGVLARQQDLSGLANTLADLVHGSVMIFTPGQELLAASRLTEGDDDMRRAAVLQQHGPPGYRSKLTELGVYRRLWSDDGVVDVAAVPELGAGRRLAVAVRAGSENLGSIWVAEGSGPLLADNAAELLAEAAPVAAARLLGLDQEELARHRLSEELIGRLLLGEVDPRLAGAHLGVPPDVPASVLVVELVQGDGAGGGREGRTSALPAVAHRVREESLRQLAGYRRRALATTGPGRVLIVLLGASEPEAVRRAAAGLTTAVAEAVGVPLRVGIGPSVPHLGELAASRMEAELVVRALRRRGRAGERWAEYGDVRGTANLIVLSETVAADSRLQAGPVARLRAHDRRRGTDYTATLAAYLDAFGDTGSASRALNVHPNTLRYRLGRVRELTGLDLGDPHERLSAGVQLFSLDPGRDGSRAGSRAPGLDESRDPGPDENRGPGSRGASGGAAHGVSGDELGAPHE</sequence>
<protein>
    <submittedName>
        <fullName evidence="5">Transcriptional regulator</fullName>
    </submittedName>
</protein>